<dbReference type="OrthoDB" id="361348at2759"/>
<proteinExistence type="predicted"/>
<dbReference type="VEuPathDB" id="PiroplasmaDB:BOVATA_012050"/>
<dbReference type="AlphaFoldDB" id="A0A2H6K9N2"/>
<dbReference type="GeneID" id="39873482"/>
<dbReference type="Proteomes" id="UP000236319">
    <property type="component" value="Unassembled WGS sequence"/>
</dbReference>
<reference evidence="3 4" key="1">
    <citation type="journal article" date="2017" name="BMC Genomics">
        <title>Whole-genome assembly of Babesia ovata and comparative genomics between closely related pathogens.</title>
        <authorList>
            <person name="Yamagishi J."/>
            <person name="Asada M."/>
            <person name="Hakimi H."/>
            <person name="Tanaka T.Q."/>
            <person name="Sugimoto C."/>
            <person name="Kawazu S."/>
        </authorList>
    </citation>
    <scope>NUCLEOTIDE SEQUENCE [LARGE SCALE GENOMIC DNA]</scope>
    <source>
        <strain evidence="3 4">Miyake</strain>
    </source>
</reference>
<dbReference type="RefSeq" id="XP_028865955.1">
    <property type="nucleotide sequence ID" value="XM_029010122.1"/>
</dbReference>
<gene>
    <name evidence="3" type="ORF">BOVATA_012050</name>
</gene>
<name>A0A2H6K9N2_9APIC</name>
<keyword evidence="4" id="KW-1185">Reference proteome</keyword>
<organism evidence="3 4">
    <name type="scientific">Babesia ovata</name>
    <dbReference type="NCBI Taxonomy" id="189622"/>
    <lineage>
        <taxon>Eukaryota</taxon>
        <taxon>Sar</taxon>
        <taxon>Alveolata</taxon>
        <taxon>Apicomplexa</taxon>
        <taxon>Aconoidasida</taxon>
        <taxon>Piroplasmida</taxon>
        <taxon>Babesiidae</taxon>
        <taxon>Babesia</taxon>
    </lineage>
</organism>
<evidence type="ECO:0000259" key="2">
    <source>
        <dbReference type="Pfam" id="PF18659"/>
    </source>
</evidence>
<feature type="chain" id="PRO_5014123440" evidence="1">
    <location>
        <begin position="18"/>
        <end position="179"/>
    </location>
</feature>
<dbReference type="Pfam" id="PF18659">
    <property type="entry name" value="CelTOS"/>
    <property type="match status" value="1"/>
</dbReference>
<protein>
    <submittedName>
        <fullName evidence="3">Signal peptide-containing protein, putative</fullName>
    </submittedName>
</protein>
<dbReference type="InterPro" id="IPR041004">
    <property type="entry name" value="CelTOS"/>
</dbReference>
<keyword evidence="1" id="KW-0732">Signal</keyword>
<feature type="domain" description="Cell-traversal protein for ookinetes and sporozoites" evidence="2">
    <location>
        <begin position="32"/>
        <end position="147"/>
    </location>
</feature>
<evidence type="ECO:0000313" key="4">
    <source>
        <dbReference type="Proteomes" id="UP000236319"/>
    </source>
</evidence>
<evidence type="ECO:0000313" key="3">
    <source>
        <dbReference type="EMBL" id="GBE59712.1"/>
    </source>
</evidence>
<dbReference type="EMBL" id="BDSA01000001">
    <property type="protein sequence ID" value="GBE59712.1"/>
    <property type="molecule type" value="Genomic_DNA"/>
</dbReference>
<sequence>MKFLVLFSLFLFNSASALSATFRSLRRNQPSKSINIHDADIEKFRDIVRKDIADKTDELIGLIVKDVEKLIEENDMVRPVFLENALKENAKKMIKTGVISIIKHMVPVFERWIVEAIKPPVTSAMVYTALIKPIGKSIFDQLYHKFNLPTSKLWDKYDDNIDMSLDEAEEDAEGEADMI</sequence>
<comment type="caution">
    <text evidence="3">The sequence shown here is derived from an EMBL/GenBank/DDBJ whole genome shotgun (WGS) entry which is preliminary data.</text>
</comment>
<accession>A0A2H6K9N2</accession>
<feature type="signal peptide" evidence="1">
    <location>
        <begin position="1"/>
        <end position="17"/>
    </location>
</feature>
<evidence type="ECO:0000256" key="1">
    <source>
        <dbReference type="SAM" id="SignalP"/>
    </source>
</evidence>